<protein>
    <submittedName>
        <fullName evidence="3">Integrase</fullName>
    </submittedName>
</protein>
<gene>
    <name evidence="3" type="ORF">HSR6_1270</name>
</gene>
<evidence type="ECO:0000259" key="2">
    <source>
        <dbReference type="PROSITE" id="PS51898"/>
    </source>
</evidence>
<dbReference type="SUPFAM" id="SSF56349">
    <property type="entry name" value="DNA breaking-rejoining enzymes"/>
    <property type="match status" value="1"/>
</dbReference>
<keyword evidence="1" id="KW-0233">DNA recombination</keyword>
<keyword evidence="4" id="KW-1185">Reference proteome</keyword>
<dbReference type="AlphaFoldDB" id="A0A1J1AD64"/>
<dbReference type="GeneID" id="30417798"/>
<evidence type="ECO:0000313" key="3">
    <source>
        <dbReference type="EMBL" id="APE95715.1"/>
    </source>
</evidence>
<dbReference type="RefSeq" id="WP_071933144.1">
    <property type="nucleotide sequence ID" value="NZ_CP016804.1"/>
</dbReference>
<dbReference type="InterPro" id="IPR011010">
    <property type="entry name" value="DNA_brk_join_enz"/>
</dbReference>
<dbReference type="GO" id="GO:0015074">
    <property type="term" value="P:DNA integration"/>
    <property type="evidence" value="ECO:0007669"/>
    <property type="project" value="InterPro"/>
</dbReference>
<dbReference type="GO" id="GO:0003677">
    <property type="term" value="F:DNA binding"/>
    <property type="evidence" value="ECO:0007669"/>
    <property type="project" value="InterPro"/>
</dbReference>
<feature type="domain" description="Tyr recombinase" evidence="2">
    <location>
        <begin position="209"/>
        <end position="407"/>
    </location>
</feature>
<sequence>MTKEPNKGYHDWNHDLNALQQVGEEIIEEWEQERPQSTRDYPPVQWMADNGYSHLRWILREKHDMGTPEFFILLTSAGGTQEYEWKIDDVATIERVKTYINDRIDCRGWGSTTTRTQRAQINEILHRFATEYGDDKLITIANNPELQTEVYESFKEVVKRLREDLTSDNSAHHYVRAGHRFFEWLDRSNRIAYDPMENIEEEFRWEWKAEPTPLSPEQVRKLWIAAETPEERMLVVGYCIWGLRTKELPAIHIDQIFLDAHDPHIKFDEADRKNGEGQVSLIFGLDAFADLVENRAMQPSWNGYLFPSDNENRSALTGKQMRRRFKRLARKAGVKIDGDVPTPKHGRAFFYNIQADAESVLLEMAGAIAEEQGAKDAKAVRDAYLSPEKRRKYRRIFFRRQIRQVLPEDANTGYRKRIDSDSSLADFM</sequence>
<accession>A0A1J1AD64</accession>
<reference evidence="4" key="1">
    <citation type="submission" date="2016-08" db="EMBL/GenBank/DDBJ databases">
        <title>Discovery of first anaerobic lithoheterotrophic haloarchae widely represented in hypersaline habitats.</title>
        <authorList>
            <person name="Sorokin D.Y."/>
            <person name="Kublanov I.V."/>
            <person name="Roman P."/>
            <person name="Sinninghe Damste J.S."/>
            <person name="Golyshin P.N."/>
            <person name="Rojo D."/>
            <person name="Ciordia S."/>
            <person name="Mena Md.C."/>
            <person name="Ferrer M."/>
            <person name="Smedile F."/>
            <person name="Messina E."/>
            <person name="La Cono V."/>
            <person name="Yakimov M.M."/>
        </authorList>
    </citation>
    <scope>NUCLEOTIDE SEQUENCE [LARGE SCALE GENOMIC DNA]</scope>
    <source>
        <strain evidence="4">HSR6</strain>
    </source>
</reference>
<evidence type="ECO:0000313" key="4">
    <source>
        <dbReference type="Proteomes" id="UP000186165"/>
    </source>
</evidence>
<dbReference type="Gene3D" id="1.10.443.10">
    <property type="entry name" value="Intergrase catalytic core"/>
    <property type="match status" value="1"/>
</dbReference>
<evidence type="ECO:0000256" key="1">
    <source>
        <dbReference type="ARBA" id="ARBA00023172"/>
    </source>
</evidence>
<dbReference type="PROSITE" id="PS51898">
    <property type="entry name" value="TYR_RECOMBINASE"/>
    <property type="match status" value="1"/>
</dbReference>
<dbReference type="OrthoDB" id="303624at2157"/>
<proteinExistence type="predicted"/>
<dbReference type="KEGG" id="hhsr:HSR6_1270"/>
<dbReference type="InterPro" id="IPR013762">
    <property type="entry name" value="Integrase-like_cat_sf"/>
</dbReference>
<dbReference type="Proteomes" id="UP000186165">
    <property type="component" value="Chromosome"/>
</dbReference>
<dbReference type="EMBL" id="CP016804">
    <property type="protein sequence ID" value="APE95715.1"/>
    <property type="molecule type" value="Genomic_DNA"/>
</dbReference>
<dbReference type="InterPro" id="IPR002104">
    <property type="entry name" value="Integrase_catalytic"/>
</dbReference>
<name>A0A1J1AD64_9EURY</name>
<organism evidence="3 4">
    <name type="scientific">Halodesulfurarchaeum formicicum</name>
    <dbReference type="NCBI Taxonomy" id="1873524"/>
    <lineage>
        <taxon>Archaea</taxon>
        <taxon>Methanobacteriati</taxon>
        <taxon>Methanobacteriota</taxon>
        <taxon>Stenosarchaea group</taxon>
        <taxon>Halobacteria</taxon>
        <taxon>Halobacteriales</taxon>
        <taxon>Halobacteriaceae</taxon>
        <taxon>Halodesulfurarchaeum</taxon>
    </lineage>
</organism>
<dbReference type="GO" id="GO:0006310">
    <property type="term" value="P:DNA recombination"/>
    <property type="evidence" value="ECO:0007669"/>
    <property type="project" value="UniProtKB-KW"/>
</dbReference>